<keyword evidence="1" id="KW-0812">Transmembrane</keyword>
<evidence type="ECO:0000313" key="2">
    <source>
        <dbReference type="EMBL" id="KAG9396704.1"/>
    </source>
</evidence>
<sequence>MFTQRLSKINLLYVQINISWFSQFLNTLLFVVTLFTLVPFISTTTREIPLLNIAGKSSFCFTYPDIVLPWFGPPIILLGILLFLLAIEIVTTTFTHAQKISSLTIAVMAVLEAFLIFGHVHLLAVVLPWITVTFDDGLRLLADPATTISDTRTVVAATCALIVALAVPVAAVLGAVTQTRWPFEAAAWAQFPGSVAMLVPLGLILVRTVHSVFGWAPVVHHAVGAVVFLLLGFLIAQRQPFYNVRFNHGMAGVFMVAGAFSGIALVHEIMVFTPPFAAAVSMYVLVGAVAAVTGHSMSYLAHRRIILRAYRLIDHKRRDQPFIFPVVTRVRMGRAVTVDALETLHPSLFTLPAPATRLLLALEDAARRPARFVSVLAARLKAPLQTAPLNLRVTSRSELDQNELITAVCWFIQHANVPSSFLVPTSEAGRRADKCIQQTKGSEYDVVSELLNIYTAYRPGAYFPRLLTLICGITLKSMCITVSDLKTLFQTIDSSRSVMAMPYRVLYLTLQDMMKSVSRESEDDVGPNGTELVTSTIEAIKAFEEARTDVLAMAAVSYAHRDHHELTFRNIANRATALGQLYKRAEKLYKILQPTLIDNQTQLEECARFIQQQQMVRRSQVVAAWNTISSLVSVSSAGIKHPGLSARLASLRRRGQHLAVGVGTAVCFALVVLVTAICIRSIHEVTGAVIEACDIVQLATELSVGSQNFLLTSLGLLPSTSATEQQDFLVQGAADLLALYDSHVGSVFSTNTLFTHLKAFESSYSPSSERTYANELFALVTALDVQLDYTDESTNAAYYTAVLEGISQQPSLPDNGLLRAAFDDFNSMKRAVVYVCAATATLIFMGAITIIVPLRSLYFIVDRRNVLLSFIASVPKKAFFPESPHMGRQMFISQQKVGSGLPEPVGAAHPILETIEQKIRGINSALFRLIFGVNRSVVVLSIPLAIAVIPTVLHFYQMITVIDNNHTVTMAHSVVMNLQALAADHVSSIALTAQAMDADDNLDQLFLRAVVDAVTPIRSLKTGVGADAPQLSEIVVGQRHLAQIAACLGLMNYDNTTIPAICPDYRSSDDMIGDHPVLVRSIGYSDVETDFALTNDDRKLVIRSILFRMLARVRETGWIEMMHSAWQGTVGAVAVIEYRPVRGVNIVLGIIASVSALASWVYLFVYRLYRKPVWLTDRVAYNIVVLHFALIIAMGSLVVGFSAKAPSAVEFTTYLEATRGRFDVVASLWDGFSRSDLFLQKATVKTASSLSAWLSDIEPVELFQAPLVDDYYAAWIQGYATTAQSDMATAILALGDDAVTMAALVIAHHTRVTAALTASIAGDVCGHSTFADLCAYPWDVSAEAGITEQSYLRCETMESCPETIISTAAEDMALDEAGKVEIIAMITQSSVGTLLDLMRMGDDQMDPPNLLQTWMFGLKFPHSVVVYVSVVLAMLVCISFSLVQASHHLSKIHNRVKVRFNRYCTEVKSTGVHQPATHVGNRPQRLSQSITVSHEQLPPLANTTIVVVQKVRTALIVGFIASAFLMATPVVAALLYMLHASLYLHHRIPLEAVLSNTNAATLSALKHLMLTPTTVSHSVQGKLLLSSVEALLFSTYVNSDTPSYADLYSANLYLLTDYASVLRTMELCEPLTRVINPPVANTGLSLIDTARQDIAMLAKKILEHEMVAELFEIRRTHTIRDDVLTASFLDIEPGAVVSASWVFGQWASSLDHSLTIPGPLAVTEMPETKILETVAMLSQIHSYIDGQRSLISISIIQDNYGKVFVGIVVVVGVALVAVMGGLFAAMLLVEEIDTTSYLLLGIMPPSVFVALLDIRDSSSGTIVESPTETATDW</sequence>
<accession>A0A8J6BAJ6</accession>
<gene>
    <name evidence="2" type="ORF">J8273_1722</name>
</gene>
<keyword evidence="1" id="KW-1133">Transmembrane helix</keyword>
<organism evidence="2 3">
    <name type="scientific">Carpediemonas membranifera</name>
    <dbReference type="NCBI Taxonomy" id="201153"/>
    <lineage>
        <taxon>Eukaryota</taxon>
        <taxon>Metamonada</taxon>
        <taxon>Carpediemonas-like organisms</taxon>
        <taxon>Carpediemonas</taxon>
    </lineage>
</organism>
<feature type="transmembrane region" description="Helical" evidence="1">
    <location>
        <begin position="1424"/>
        <end position="1443"/>
    </location>
</feature>
<dbReference type="Proteomes" id="UP000717585">
    <property type="component" value="Unassembled WGS sequence"/>
</dbReference>
<evidence type="ECO:0008006" key="4">
    <source>
        <dbReference type="Google" id="ProtNLM"/>
    </source>
</evidence>
<feature type="transmembrane region" description="Helical" evidence="1">
    <location>
        <begin position="831"/>
        <end position="854"/>
    </location>
</feature>
<feature type="transmembrane region" description="Helical" evidence="1">
    <location>
        <begin position="937"/>
        <end position="956"/>
    </location>
</feature>
<dbReference type="EMBL" id="JAHDYR010000005">
    <property type="protein sequence ID" value="KAG9396704.1"/>
    <property type="molecule type" value="Genomic_DNA"/>
</dbReference>
<feature type="transmembrane region" description="Helical" evidence="1">
    <location>
        <begin position="1146"/>
        <end position="1169"/>
    </location>
</feature>
<comment type="caution">
    <text evidence="2">The sequence shown here is derived from an EMBL/GenBank/DDBJ whole genome shotgun (WGS) entry which is preliminary data.</text>
</comment>
<feature type="transmembrane region" description="Helical" evidence="1">
    <location>
        <begin position="154"/>
        <end position="176"/>
    </location>
</feature>
<feature type="transmembrane region" description="Helical" evidence="1">
    <location>
        <begin position="248"/>
        <end position="270"/>
    </location>
</feature>
<feature type="transmembrane region" description="Helical" evidence="1">
    <location>
        <begin position="71"/>
        <end position="91"/>
    </location>
</feature>
<evidence type="ECO:0000256" key="1">
    <source>
        <dbReference type="SAM" id="Phobius"/>
    </source>
</evidence>
<feature type="transmembrane region" description="Helical" evidence="1">
    <location>
        <begin position="1795"/>
        <end position="1812"/>
    </location>
</feature>
<feature type="transmembrane region" description="Helical" evidence="1">
    <location>
        <begin position="188"/>
        <end position="206"/>
    </location>
</feature>
<feature type="transmembrane region" description="Helical" evidence="1">
    <location>
        <begin position="103"/>
        <end position="134"/>
    </location>
</feature>
<feature type="transmembrane region" description="Helical" evidence="1">
    <location>
        <begin position="1763"/>
        <end position="1789"/>
    </location>
</feature>
<evidence type="ECO:0000313" key="3">
    <source>
        <dbReference type="Proteomes" id="UP000717585"/>
    </source>
</evidence>
<proteinExistence type="predicted"/>
<keyword evidence="3" id="KW-1185">Reference proteome</keyword>
<keyword evidence="1" id="KW-0472">Membrane</keyword>
<feature type="transmembrane region" description="Helical" evidence="1">
    <location>
        <begin position="1181"/>
        <end position="1201"/>
    </location>
</feature>
<feature type="transmembrane region" description="Helical" evidence="1">
    <location>
        <begin position="659"/>
        <end position="679"/>
    </location>
</feature>
<name>A0A8J6BAJ6_9EUKA</name>
<feature type="transmembrane region" description="Helical" evidence="1">
    <location>
        <begin position="276"/>
        <end position="301"/>
    </location>
</feature>
<feature type="transmembrane region" description="Helical" evidence="1">
    <location>
        <begin position="621"/>
        <end position="639"/>
    </location>
</feature>
<feature type="transmembrane region" description="Helical" evidence="1">
    <location>
        <begin position="1514"/>
        <end position="1538"/>
    </location>
</feature>
<feature type="transmembrane region" description="Helical" evidence="1">
    <location>
        <begin position="218"/>
        <end position="236"/>
    </location>
</feature>
<feature type="transmembrane region" description="Helical" evidence="1">
    <location>
        <begin position="20"/>
        <end position="41"/>
    </location>
</feature>
<protein>
    <recommendedName>
        <fullName evidence="4">Transmembrane protein</fullName>
    </recommendedName>
</protein>
<reference evidence="2" key="1">
    <citation type="submission" date="2021-05" db="EMBL/GenBank/DDBJ databases">
        <title>A free-living protist that lacks canonical eukaryotic 1 DNA replication and segregation systems.</title>
        <authorList>
            <person name="Salas-Leiva D.E."/>
            <person name="Tromer E.C."/>
            <person name="Curtis B.A."/>
            <person name="Jerlstrom-Hultqvist J."/>
            <person name="Kolisko M."/>
            <person name="Yi Z."/>
            <person name="Salas-Leiva J.S."/>
            <person name="Gallot-Lavallee L."/>
            <person name="Kops G.J.P.L."/>
            <person name="Archibald J.M."/>
            <person name="Simpson A.G.B."/>
            <person name="Roger A.J."/>
        </authorList>
    </citation>
    <scope>NUCLEOTIDE SEQUENCE</scope>
    <source>
        <strain evidence="2">BICM</strain>
    </source>
</reference>